<reference evidence="2 3" key="1">
    <citation type="submission" date="2019-12" db="EMBL/GenBank/DDBJ databases">
        <authorList>
            <person name="Dong K."/>
        </authorList>
    </citation>
    <scope>NUCLEOTIDE SEQUENCE [LARGE SCALE GENOMIC DNA]</scope>
    <source>
        <strain evidence="2 3">JCM 31225</strain>
    </source>
</reference>
<comment type="caution">
    <text evidence="2">The sequence shown here is derived from an EMBL/GenBank/DDBJ whole genome shotgun (WGS) entry which is preliminary data.</text>
</comment>
<evidence type="ECO:0000313" key="2">
    <source>
        <dbReference type="EMBL" id="MVZ62112.1"/>
    </source>
</evidence>
<gene>
    <name evidence="2" type="ORF">GQF63_08775</name>
</gene>
<protein>
    <submittedName>
        <fullName evidence="2">Uncharacterized protein</fullName>
    </submittedName>
</protein>
<sequence>MTKKKDKNKKIVIRTIIAATALFLAFSLLSNNIFQIPWYSILLCYLAAYIFSDNWPGSPITRWIQWPGNLILANNVFILGLSNTLVYLVYLAIATGAITYKIVPLIFPAANAYLLFFTFITLTFTLASVASNFLLKQINSLLSTGKESEENRDNNHMMPDILNNNRIRFIIYSLYAIFILYYAILHLSDSQAFDPKLFETIMYSFMLYLALDQVFTNFHLLKTKTALCATTRPPQVKKG</sequence>
<keyword evidence="1" id="KW-0812">Transmembrane</keyword>
<feature type="transmembrane region" description="Helical" evidence="1">
    <location>
        <begin position="36"/>
        <end position="55"/>
    </location>
</feature>
<proteinExistence type="predicted"/>
<organism evidence="2 3">
    <name type="scientific">Sphingobacterium humi</name>
    <dbReference type="NCBI Taxonomy" id="1796905"/>
    <lineage>
        <taxon>Bacteria</taxon>
        <taxon>Pseudomonadati</taxon>
        <taxon>Bacteroidota</taxon>
        <taxon>Sphingobacteriia</taxon>
        <taxon>Sphingobacteriales</taxon>
        <taxon>Sphingobacteriaceae</taxon>
        <taxon>Sphingobacterium</taxon>
    </lineage>
</organism>
<dbReference type="AlphaFoldDB" id="A0A6N8L2V2"/>
<keyword evidence="3" id="KW-1185">Reference proteome</keyword>
<evidence type="ECO:0000256" key="1">
    <source>
        <dbReference type="SAM" id="Phobius"/>
    </source>
</evidence>
<dbReference type="RefSeq" id="WP_160368852.1">
    <property type="nucleotide sequence ID" value="NZ_WSQA01000005.1"/>
</dbReference>
<feature type="transmembrane region" description="Helical" evidence="1">
    <location>
        <begin position="112"/>
        <end position="135"/>
    </location>
</feature>
<name>A0A6N8L2V2_9SPHI</name>
<keyword evidence="1" id="KW-1133">Transmembrane helix</keyword>
<dbReference type="Proteomes" id="UP000435036">
    <property type="component" value="Unassembled WGS sequence"/>
</dbReference>
<keyword evidence="1" id="KW-0472">Membrane</keyword>
<feature type="transmembrane region" description="Helical" evidence="1">
    <location>
        <begin position="12"/>
        <end position="30"/>
    </location>
</feature>
<dbReference type="EMBL" id="WSQA01000005">
    <property type="protein sequence ID" value="MVZ62112.1"/>
    <property type="molecule type" value="Genomic_DNA"/>
</dbReference>
<accession>A0A6N8L2V2</accession>
<feature type="transmembrane region" description="Helical" evidence="1">
    <location>
        <begin position="167"/>
        <end position="185"/>
    </location>
</feature>
<feature type="transmembrane region" description="Helical" evidence="1">
    <location>
        <begin position="197"/>
        <end position="215"/>
    </location>
</feature>
<evidence type="ECO:0000313" key="3">
    <source>
        <dbReference type="Proteomes" id="UP000435036"/>
    </source>
</evidence>
<feature type="transmembrane region" description="Helical" evidence="1">
    <location>
        <begin position="76"/>
        <end position="100"/>
    </location>
</feature>